<accession>A0ABQ3IUP0</accession>
<feature type="transmembrane region" description="Helical" evidence="1">
    <location>
        <begin position="44"/>
        <end position="64"/>
    </location>
</feature>
<dbReference type="RefSeq" id="WP_189378463.1">
    <property type="nucleotide sequence ID" value="NZ_BNAH01000009.1"/>
</dbReference>
<reference evidence="3" key="1">
    <citation type="journal article" date="2019" name="Int. J. Syst. Evol. Microbiol.">
        <title>The Global Catalogue of Microorganisms (GCM) 10K type strain sequencing project: providing services to taxonomists for standard genome sequencing and annotation.</title>
        <authorList>
            <consortium name="The Broad Institute Genomics Platform"/>
            <consortium name="The Broad Institute Genome Sequencing Center for Infectious Disease"/>
            <person name="Wu L."/>
            <person name="Ma J."/>
        </authorList>
    </citation>
    <scope>NUCLEOTIDE SEQUENCE [LARGE SCALE GENOMIC DNA]</scope>
    <source>
        <strain evidence="3">CGMCC 1.15922</strain>
    </source>
</reference>
<proteinExistence type="predicted"/>
<keyword evidence="3" id="KW-1185">Reference proteome</keyword>
<dbReference type="Proteomes" id="UP000626370">
    <property type="component" value="Unassembled WGS sequence"/>
</dbReference>
<keyword evidence="1" id="KW-0812">Transmembrane</keyword>
<evidence type="ECO:0000313" key="3">
    <source>
        <dbReference type="Proteomes" id="UP000626370"/>
    </source>
</evidence>
<keyword evidence="1" id="KW-0472">Membrane</keyword>
<name>A0ABQ3IUP0_9GAMM</name>
<keyword evidence="1" id="KW-1133">Transmembrane helix</keyword>
<comment type="caution">
    <text evidence="2">The sequence shown here is derived from an EMBL/GenBank/DDBJ whole genome shotgun (WGS) entry which is preliminary data.</text>
</comment>
<protein>
    <submittedName>
        <fullName evidence="2">Uncharacterized protein</fullName>
    </submittedName>
</protein>
<gene>
    <name evidence="2" type="ORF">GCM10011501_23590</name>
</gene>
<evidence type="ECO:0000313" key="2">
    <source>
        <dbReference type="EMBL" id="GHE93483.1"/>
    </source>
</evidence>
<sequence>MKDLDTKIAKELSNEPEHVFTTSDDELFKRATSTINNQQGTKDLLALGMASIWIVFISIFMKILNPIFKQVNNNNELASSTSHKPNNRNK</sequence>
<evidence type="ECO:0000256" key="1">
    <source>
        <dbReference type="SAM" id="Phobius"/>
    </source>
</evidence>
<dbReference type="EMBL" id="BNAH01000009">
    <property type="protein sequence ID" value="GHE93483.1"/>
    <property type="molecule type" value="Genomic_DNA"/>
</dbReference>
<organism evidence="2 3">
    <name type="scientific">Thalassotalea profundi</name>
    <dbReference type="NCBI Taxonomy" id="2036687"/>
    <lineage>
        <taxon>Bacteria</taxon>
        <taxon>Pseudomonadati</taxon>
        <taxon>Pseudomonadota</taxon>
        <taxon>Gammaproteobacteria</taxon>
        <taxon>Alteromonadales</taxon>
        <taxon>Colwelliaceae</taxon>
        <taxon>Thalassotalea</taxon>
    </lineage>
</organism>